<keyword evidence="3" id="KW-1185">Reference proteome</keyword>
<dbReference type="EMBL" id="CAXLJM020000034">
    <property type="protein sequence ID" value="CAL8102449.1"/>
    <property type="molecule type" value="Genomic_DNA"/>
</dbReference>
<dbReference type="Proteomes" id="UP001642540">
    <property type="component" value="Unassembled WGS sequence"/>
</dbReference>
<evidence type="ECO:0000313" key="2">
    <source>
        <dbReference type="EMBL" id="CAL8102449.1"/>
    </source>
</evidence>
<protein>
    <submittedName>
        <fullName evidence="2">Uncharacterized protein</fullName>
    </submittedName>
</protein>
<keyword evidence="1" id="KW-0472">Membrane</keyword>
<reference evidence="2 3" key="1">
    <citation type="submission" date="2024-08" db="EMBL/GenBank/DDBJ databases">
        <authorList>
            <person name="Cucini C."/>
            <person name="Frati F."/>
        </authorList>
    </citation>
    <scope>NUCLEOTIDE SEQUENCE [LARGE SCALE GENOMIC DNA]</scope>
</reference>
<dbReference type="SUPFAM" id="SSF52047">
    <property type="entry name" value="RNI-like"/>
    <property type="match status" value="1"/>
</dbReference>
<dbReference type="Gene3D" id="3.80.10.10">
    <property type="entry name" value="Ribonuclease Inhibitor"/>
    <property type="match status" value="1"/>
</dbReference>
<feature type="transmembrane region" description="Helical" evidence="1">
    <location>
        <begin position="460"/>
        <end position="481"/>
    </location>
</feature>
<organism evidence="2 3">
    <name type="scientific">Orchesella dallaii</name>
    <dbReference type="NCBI Taxonomy" id="48710"/>
    <lineage>
        <taxon>Eukaryota</taxon>
        <taxon>Metazoa</taxon>
        <taxon>Ecdysozoa</taxon>
        <taxon>Arthropoda</taxon>
        <taxon>Hexapoda</taxon>
        <taxon>Collembola</taxon>
        <taxon>Entomobryomorpha</taxon>
        <taxon>Entomobryoidea</taxon>
        <taxon>Orchesellidae</taxon>
        <taxon>Orchesellinae</taxon>
        <taxon>Orchesella</taxon>
    </lineage>
</organism>
<dbReference type="InterPro" id="IPR032675">
    <property type="entry name" value="LRR_dom_sf"/>
</dbReference>
<proteinExistence type="predicted"/>
<comment type="caution">
    <text evidence="2">The sequence shown here is derived from an EMBL/GenBank/DDBJ whole genome shotgun (WGS) entry which is preliminary data.</text>
</comment>
<feature type="transmembrane region" description="Helical" evidence="1">
    <location>
        <begin position="657"/>
        <end position="680"/>
    </location>
</feature>
<evidence type="ECO:0000313" key="3">
    <source>
        <dbReference type="Proteomes" id="UP001642540"/>
    </source>
</evidence>
<accession>A0ABP1QGU4</accession>
<keyword evidence="1" id="KW-0812">Transmembrane</keyword>
<sequence length="847" mass="98795">MSRVLPLLNVTRRDILTCRTVSRGAKKVVDNLFQVFVEERESFQFTHEKSVRRRSFISEMHQLNNSYMYDISFWTGRTQRRTTAQQFLALVGESLGRDNNPFLTRSIMIPLNLEGDEYTALEQMLTRFGHHVWSLTACVNRVGNNGGEYIRNHRLIPTKKFARLLSLVPNLKSLTLSSGSSESIEDLSPEELPELKHLVSLNFKRWLKLNDGIKPVPFVFLLRYGRQLIELWDTSNYSLLQLDGLTVEVLNELLPNLKKLRLRRAYGSALPKLMNVNWRLEELTLACFYKWTTKHVFDIIMNFSQTLVQFQLNDDQDLLQRVFFLCGGIYGPPCKTLPNLQVLRLDVNFTDLNKQDWFWNWAPMMCGHIKEIHFDREFIQEHDYKPQTIEFHAAKHIFLKLPELERILFWQVTRTGRKLDILVRSDYALYFIVQAAGLFHNFRQTLIESYESPSDKPIRVFSVIGRVIRIAIHICWIYIFWRKRALLEIILIRLSQFNFGRNFSLKLKSYIMISIPLLLTGISASLLGTRLWSPTDCHNLLQINSLILLKDSNYDFSVSKESGNNSTSQKLLHCPWYSTGVQIALNFCLLQTVFVLCALSTFILILANESSDMVKHYVLLANHLSSGSEAFPNGRKREFPNSHQYHWIRMAEDLKSYLQNVNAFNSQLFLFWFCMAIPWMSYHSVESLPGLKGLAWNRHLYNWFVIILFCKVLLASAETQRHIEKFMDVGYKLASPNSNEDTFFLEYLTNNFDGQGIWGGNFFLFSYSLLGAVNVYLYFTFEIFVRLVIDFHHVISLFFRASATSWHIYSLLYNSIFSQTLRIPAAHQMKDKILEAIVYSICTYAKA</sequence>
<evidence type="ECO:0000256" key="1">
    <source>
        <dbReference type="SAM" id="Phobius"/>
    </source>
</evidence>
<keyword evidence="1" id="KW-1133">Transmembrane helix</keyword>
<gene>
    <name evidence="2" type="ORF">ODALV1_LOCUS11145</name>
</gene>
<feature type="transmembrane region" description="Helical" evidence="1">
    <location>
        <begin position="762"/>
        <end position="779"/>
    </location>
</feature>
<feature type="transmembrane region" description="Helical" evidence="1">
    <location>
        <begin position="583"/>
        <end position="607"/>
    </location>
</feature>
<feature type="transmembrane region" description="Helical" evidence="1">
    <location>
        <begin position="510"/>
        <end position="532"/>
    </location>
</feature>
<feature type="transmembrane region" description="Helical" evidence="1">
    <location>
        <begin position="700"/>
        <end position="717"/>
    </location>
</feature>
<name>A0ABP1QGU4_9HEXA</name>